<accession>A0ABR1MTY7</accession>
<evidence type="ECO:0000256" key="2">
    <source>
        <dbReference type="SAM" id="SignalP"/>
    </source>
</evidence>
<evidence type="ECO:0000313" key="3">
    <source>
        <dbReference type="EMBL" id="KAK7606398.1"/>
    </source>
</evidence>
<organism evidence="3 4">
    <name type="scientific">Phyllosticta paracitricarpa</name>
    <dbReference type="NCBI Taxonomy" id="2016321"/>
    <lineage>
        <taxon>Eukaryota</taxon>
        <taxon>Fungi</taxon>
        <taxon>Dikarya</taxon>
        <taxon>Ascomycota</taxon>
        <taxon>Pezizomycotina</taxon>
        <taxon>Dothideomycetes</taxon>
        <taxon>Dothideomycetes incertae sedis</taxon>
        <taxon>Botryosphaeriales</taxon>
        <taxon>Phyllostictaceae</taxon>
        <taxon>Phyllosticta</taxon>
    </lineage>
</organism>
<dbReference type="Proteomes" id="UP001367316">
    <property type="component" value="Unassembled WGS sequence"/>
</dbReference>
<dbReference type="EMBL" id="JBBPBF010000049">
    <property type="protein sequence ID" value="KAK7606398.1"/>
    <property type="molecule type" value="Genomic_DNA"/>
</dbReference>
<evidence type="ECO:0008006" key="5">
    <source>
        <dbReference type="Google" id="ProtNLM"/>
    </source>
</evidence>
<proteinExistence type="predicted"/>
<gene>
    <name evidence="3" type="ORF">JOL62DRAFT_587261</name>
</gene>
<evidence type="ECO:0000256" key="1">
    <source>
        <dbReference type="SAM" id="MobiDB-lite"/>
    </source>
</evidence>
<protein>
    <recommendedName>
        <fullName evidence="5">Secreted protein</fullName>
    </recommendedName>
</protein>
<keyword evidence="4" id="KW-1185">Reference proteome</keyword>
<name>A0ABR1MTY7_9PEZI</name>
<feature type="chain" id="PRO_5046462425" description="Secreted protein" evidence="2">
    <location>
        <begin position="16"/>
        <end position="116"/>
    </location>
</feature>
<feature type="signal peptide" evidence="2">
    <location>
        <begin position="1"/>
        <end position="15"/>
    </location>
</feature>
<feature type="compositionally biased region" description="Polar residues" evidence="1">
    <location>
        <begin position="64"/>
        <end position="76"/>
    </location>
</feature>
<feature type="region of interest" description="Disordered" evidence="1">
    <location>
        <begin position="57"/>
        <end position="76"/>
    </location>
</feature>
<reference evidence="3 4" key="1">
    <citation type="submission" date="2024-04" db="EMBL/GenBank/DDBJ databases">
        <title>Phyllosticta paracitricarpa is synonymous to the EU quarantine fungus P. citricarpa based on phylogenomic analyses.</title>
        <authorList>
            <consortium name="Lawrence Berkeley National Laboratory"/>
            <person name="Van ingen-buijs V.A."/>
            <person name="Van westerhoven A.C."/>
            <person name="Haridas S."/>
            <person name="Skiadas P."/>
            <person name="Martin F."/>
            <person name="Groenewald J.Z."/>
            <person name="Crous P.W."/>
            <person name="Seidl M.F."/>
        </authorList>
    </citation>
    <scope>NUCLEOTIDE SEQUENCE [LARGE SCALE GENOMIC DNA]</scope>
    <source>
        <strain evidence="3 4">CBS 141358</strain>
    </source>
</reference>
<keyword evidence="2" id="KW-0732">Signal</keyword>
<sequence length="116" mass="12834">MLLSVMMMMIGLVSAILVHPLASVNVDITSKGRNRMIGNEGQTTKQASMWRHLALRQTPHPLPQRTSPRSSNHRPNSLTVCSLQMTSYTPTDPRHVFPREHNSGCGATCNISWPAS</sequence>
<comment type="caution">
    <text evidence="3">The sequence shown here is derived from an EMBL/GenBank/DDBJ whole genome shotgun (WGS) entry which is preliminary data.</text>
</comment>
<evidence type="ECO:0000313" key="4">
    <source>
        <dbReference type="Proteomes" id="UP001367316"/>
    </source>
</evidence>